<gene>
    <name evidence="1" type="ORF">SKAU_G00302860</name>
</gene>
<dbReference type="Proteomes" id="UP001152622">
    <property type="component" value="Chromosome 12"/>
</dbReference>
<comment type="caution">
    <text evidence="1">The sequence shown here is derived from an EMBL/GenBank/DDBJ whole genome shotgun (WGS) entry which is preliminary data.</text>
</comment>
<evidence type="ECO:0000313" key="1">
    <source>
        <dbReference type="EMBL" id="KAJ8346093.1"/>
    </source>
</evidence>
<name>A0A9Q1INF9_SYNKA</name>
<evidence type="ECO:0000313" key="2">
    <source>
        <dbReference type="Proteomes" id="UP001152622"/>
    </source>
</evidence>
<dbReference type="AlphaFoldDB" id="A0A9Q1INF9"/>
<protein>
    <submittedName>
        <fullName evidence="1">Uncharacterized protein</fullName>
    </submittedName>
</protein>
<accession>A0A9Q1INF9</accession>
<sequence length="135" mass="15205">MSQVPRVLHRFQSLKCGREFLICSETETFEKMQPDAQGRRLGVKERAQSVSLPWAAVAERRLAAGQRPHRITRGHVGIVRSDAGPDVQENQIYKSINTPAGRWEDRTGEGQHPSKIHFTHSASITHSRHLLAAHL</sequence>
<proteinExistence type="predicted"/>
<dbReference type="EMBL" id="JAINUF010000012">
    <property type="protein sequence ID" value="KAJ8346093.1"/>
    <property type="molecule type" value="Genomic_DNA"/>
</dbReference>
<keyword evidence="2" id="KW-1185">Reference proteome</keyword>
<organism evidence="1 2">
    <name type="scientific">Synaphobranchus kaupii</name>
    <name type="common">Kaup's arrowtooth eel</name>
    <dbReference type="NCBI Taxonomy" id="118154"/>
    <lineage>
        <taxon>Eukaryota</taxon>
        <taxon>Metazoa</taxon>
        <taxon>Chordata</taxon>
        <taxon>Craniata</taxon>
        <taxon>Vertebrata</taxon>
        <taxon>Euteleostomi</taxon>
        <taxon>Actinopterygii</taxon>
        <taxon>Neopterygii</taxon>
        <taxon>Teleostei</taxon>
        <taxon>Anguilliformes</taxon>
        <taxon>Synaphobranchidae</taxon>
        <taxon>Synaphobranchus</taxon>
    </lineage>
</organism>
<reference evidence="1" key="1">
    <citation type="journal article" date="2023" name="Science">
        <title>Genome structures resolve the early diversification of teleost fishes.</title>
        <authorList>
            <person name="Parey E."/>
            <person name="Louis A."/>
            <person name="Montfort J."/>
            <person name="Bouchez O."/>
            <person name="Roques C."/>
            <person name="Iampietro C."/>
            <person name="Lluch J."/>
            <person name="Castinel A."/>
            <person name="Donnadieu C."/>
            <person name="Desvignes T."/>
            <person name="Floi Bucao C."/>
            <person name="Jouanno E."/>
            <person name="Wen M."/>
            <person name="Mejri S."/>
            <person name="Dirks R."/>
            <person name="Jansen H."/>
            <person name="Henkel C."/>
            <person name="Chen W.J."/>
            <person name="Zahm M."/>
            <person name="Cabau C."/>
            <person name="Klopp C."/>
            <person name="Thompson A.W."/>
            <person name="Robinson-Rechavi M."/>
            <person name="Braasch I."/>
            <person name="Lecointre G."/>
            <person name="Bobe J."/>
            <person name="Postlethwait J.H."/>
            <person name="Berthelot C."/>
            <person name="Roest Crollius H."/>
            <person name="Guiguen Y."/>
        </authorList>
    </citation>
    <scope>NUCLEOTIDE SEQUENCE</scope>
    <source>
        <strain evidence="1">WJC10195</strain>
    </source>
</reference>